<protein>
    <submittedName>
        <fullName evidence="3">TerD domain-containing protein</fullName>
    </submittedName>
</protein>
<evidence type="ECO:0000313" key="3">
    <source>
        <dbReference type="EMBL" id="VFK11426.1"/>
    </source>
</evidence>
<keyword evidence="1" id="KW-0778">Tellurium resistance</keyword>
<dbReference type="AlphaFoldDB" id="A0A450W3D5"/>
<dbReference type="PANTHER" id="PTHR32097:SF17">
    <property type="entry name" value="CAMP-BINDING PROTEIN 1-RELATED"/>
    <property type="match status" value="1"/>
</dbReference>
<proteinExistence type="predicted"/>
<dbReference type="InterPro" id="IPR051324">
    <property type="entry name" value="Stress/Tellurium_Resist"/>
</dbReference>
<name>A0A450W3D5_9GAMM</name>
<dbReference type="GO" id="GO:0046690">
    <property type="term" value="P:response to tellurium ion"/>
    <property type="evidence" value="ECO:0007669"/>
    <property type="project" value="UniProtKB-KW"/>
</dbReference>
<evidence type="ECO:0000259" key="2">
    <source>
        <dbReference type="Pfam" id="PF02342"/>
    </source>
</evidence>
<sequence length="103" mass="10939">MVLGAGWGKKVAKDFFGGRKEKAIDLDASCLVFDENRQMIDAVWFGQLRSKDSAIQHAGGDLMGGGSASDPNEEIAVALGKLNPKAKSLLFTTSEASPQTNEP</sequence>
<feature type="domain" description="TerD" evidence="2">
    <location>
        <begin position="2"/>
        <end position="94"/>
    </location>
</feature>
<accession>A0A450W3D5</accession>
<gene>
    <name evidence="3" type="ORF">BECKLPF1236A_GA0070988_1005417</name>
    <name evidence="4" type="ORF">BECKLPF1236C_GA0070990_1004916</name>
</gene>
<evidence type="ECO:0000256" key="1">
    <source>
        <dbReference type="ARBA" id="ARBA00022686"/>
    </source>
</evidence>
<dbReference type="CDD" id="cd06974">
    <property type="entry name" value="TerD_like"/>
    <property type="match status" value="1"/>
</dbReference>
<dbReference type="Pfam" id="PF02342">
    <property type="entry name" value="TerD"/>
    <property type="match status" value="1"/>
</dbReference>
<dbReference type="EMBL" id="CAADFM010000054">
    <property type="protein sequence ID" value="VFK11426.1"/>
    <property type="molecule type" value="Genomic_DNA"/>
</dbReference>
<evidence type="ECO:0000313" key="4">
    <source>
        <dbReference type="EMBL" id="VFK27609.1"/>
    </source>
</evidence>
<organism evidence="3">
    <name type="scientific">Candidatus Kentrum sp. LPFa</name>
    <dbReference type="NCBI Taxonomy" id="2126335"/>
    <lineage>
        <taxon>Bacteria</taxon>
        <taxon>Pseudomonadati</taxon>
        <taxon>Pseudomonadota</taxon>
        <taxon>Gammaproteobacteria</taxon>
        <taxon>Candidatus Kentrum</taxon>
    </lineage>
</organism>
<dbReference type="InterPro" id="IPR003325">
    <property type="entry name" value="TerD"/>
</dbReference>
<dbReference type="EMBL" id="CAADFP010000049">
    <property type="protein sequence ID" value="VFK27609.1"/>
    <property type="molecule type" value="Genomic_DNA"/>
</dbReference>
<reference evidence="3" key="1">
    <citation type="submission" date="2019-02" db="EMBL/GenBank/DDBJ databases">
        <authorList>
            <person name="Gruber-Vodicka R. H."/>
            <person name="Seah K. B. B."/>
        </authorList>
    </citation>
    <scope>NUCLEOTIDE SEQUENCE</scope>
    <source>
        <strain evidence="3">BECK_S312</strain>
        <strain evidence="4">BECK_S426</strain>
    </source>
</reference>
<dbReference type="PANTHER" id="PTHR32097">
    <property type="entry name" value="CAMP-BINDING PROTEIN 1-RELATED"/>
    <property type="match status" value="1"/>
</dbReference>
<dbReference type="Gene3D" id="2.60.60.30">
    <property type="entry name" value="sav2460 like domains"/>
    <property type="match status" value="1"/>
</dbReference>